<comment type="caution">
    <text evidence="3">The sequence shown here is derived from an EMBL/GenBank/DDBJ whole genome shotgun (WGS) entry which is preliminary data.</text>
</comment>
<reference evidence="4" key="1">
    <citation type="submission" date="2016-06" db="EMBL/GenBank/DDBJ databases">
        <title>Parallel loss of symbiosis genes in relatives of nitrogen-fixing non-legume Parasponia.</title>
        <authorList>
            <person name="Van Velzen R."/>
            <person name="Holmer R."/>
            <person name="Bu F."/>
            <person name="Rutten L."/>
            <person name="Van Zeijl A."/>
            <person name="Liu W."/>
            <person name="Santuari L."/>
            <person name="Cao Q."/>
            <person name="Sharma T."/>
            <person name="Shen D."/>
            <person name="Roswanjaya Y."/>
            <person name="Wardhani T."/>
            <person name="Kalhor M.S."/>
            <person name="Jansen J."/>
            <person name="Van den Hoogen J."/>
            <person name="Gungor B."/>
            <person name="Hartog M."/>
            <person name="Hontelez J."/>
            <person name="Verver J."/>
            <person name="Yang W.-C."/>
            <person name="Schijlen E."/>
            <person name="Repin R."/>
            <person name="Schilthuizen M."/>
            <person name="Schranz E."/>
            <person name="Heidstra R."/>
            <person name="Miyata K."/>
            <person name="Fedorova E."/>
            <person name="Kohlen W."/>
            <person name="Bisseling T."/>
            <person name="Smit S."/>
            <person name="Geurts R."/>
        </authorList>
    </citation>
    <scope>NUCLEOTIDE SEQUENCE [LARGE SCALE GENOMIC DNA]</scope>
    <source>
        <strain evidence="4">cv. WU1-14</strain>
    </source>
</reference>
<dbReference type="Proteomes" id="UP000237105">
    <property type="component" value="Unassembled WGS sequence"/>
</dbReference>
<evidence type="ECO:0000256" key="1">
    <source>
        <dbReference type="ARBA" id="ARBA00023268"/>
    </source>
</evidence>
<gene>
    <name evidence="3" type="ORF">PanWU01x14_270000</name>
</gene>
<dbReference type="GO" id="GO:0003824">
    <property type="term" value="F:catalytic activity"/>
    <property type="evidence" value="ECO:0007669"/>
    <property type="project" value="UniProtKB-KW"/>
</dbReference>
<keyword evidence="4" id="KW-1185">Reference proteome</keyword>
<keyword evidence="1" id="KW-0511">Multifunctional enzyme</keyword>
<dbReference type="EMBL" id="JXTB01000359">
    <property type="protein sequence ID" value="PON44064.1"/>
    <property type="molecule type" value="Genomic_DNA"/>
</dbReference>
<dbReference type="Gene3D" id="3.30.70.270">
    <property type="match status" value="1"/>
</dbReference>
<sequence length="150" mass="17095">MQSPRKPKDVQNLAGKVAALSQFVSRSTDKCQPFFEVLKGSKRFEWTEKYEQAFQKLKKYLGSPPLLSKPNPGEELCLYLTVSKYATSAALIREEGNIQRPMYYVSKRLLDAETRYPEILKSSEHFVLILLKGLLVPTSLPFIGKLLKPD</sequence>
<dbReference type="AlphaFoldDB" id="A0A2P5B5K1"/>
<dbReference type="InterPro" id="IPR043502">
    <property type="entry name" value="DNA/RNA_pol_sf"/>
</dbReference>
<feature type="domain" description="Reverse transcriptase/retrotransposon-derived protein RNase H-like" evidence="2">
    <location>
        <begin position="46"/>
        <end position="120"/>
    </location>
</feature>
<dbReference type="InterPro" id="IPR041577">
    <property type="entry name" value="RT_RNaseH_2"/>
</dbReference>
<dbReference type="SUPFAM" id="SSF56672">
    <property type="entry name" value="DNA/RNA polymerases"/>
    <property type="match status" value="1"/>
</dbReference>
<evidence type="ECO:0000259" key="2">
    <source>
        <dbReference type="Pfam" id="PF17919"/>
    </source>
</evidence>
<accession>A0A2P5B5K1</accession>
<dbReference type="OrthoDB" id="1938451at2759"/>
<dbReference type="PANTHER" id="PTHR37984:SF5">
    <property type="entry name" value="PROTEIN NYNRIN-LIKE"/>
    <property type="match status" value="1"/>
</dbReference>
<proteinExistence type="predicted"/>
<dbReference type="InterPro" id="IPR043128">
    <property type="entry name" value="Rev_trsase/Diguanyl_cyclase"/>
</dbReference>
<dbReference type="InterPro" id="IPR050951">
    <property type="entry name" value="Retrovirus_Pol_polyprotein"/>
</dbReference>
<dbReference type="Pfam" id="PF17919">
    <property type="entry name" value="RT_RNaseH_2"/>
    <property type="match status" value="1"/>
</dbReference>
<protein>
    <recommendedName>
        <fullName evidence="2">Reverse transcriptase/retrotransposon-derived protein RNase H-like domain-containing protein</fullName>
    </recommendedName>
</protein>
<dbReference type="PANTHER" id="PTHR37984">
    <property type="entry name" value="PROTEIN CBG26694"/>
    <property type="match status" value="1"/>
</dbReference>
<dbReference type="STRING" id="3476.A0A2P5B5K1"/>
<evidence type="ECO:0000313" key="4">
    <source>
        <dbReference type="Proteomes" id="UP000237105"/>
    </source>
</evidence>
<organism evidence="3 4">
    <name type="scientific">Parasponia andersonii</name>
    <name type="common">Sponia andersonii</name>
    <dbReference type="NCBI Taxonomy" id="3476"/>
    <lineage>
        <taxon>Eukaryota</taxon>
        <taxon>Viridiplantae</taxon>
        <taxon>Streptophyta</taxon>
        <taxon>Embryophyta</taxon>
        <taxon>Tracheophyta</taxon>
        <taxon>Spermatophyta</taxon>
        <taxon>Magnoliopsida</taxon>
        <taxon>eudicotyledons</taxon>
        <taxon>Gunneridae</taxon>
        <taxon>Pentapetalae</taxon>
        <taxon>rosids</taxon>
        <taxon>fabids</taxon>
        <taxon>Rosales</taxon>
        <taxon>Cannabaceae</taxon>
        <taxon>Parasponia</taxon>
    </lineage>
</organism>
<name>A0A2P5B5K1_PARAD</name>
<evidence type="ECO:0000313" key="3">
    <source>
        <dbReference type="EMBL" id="PON44064.1"/>
    </source>
</evidence>